<keyword evidence="2" id="KW-0238">DNA-binding</keyword>
<dbReference type="InterPro" id="IPR000843">
    <property type="entry name" value="HTH_LacI"/>
</dbReference>
<dbReference type="CDD" id="cd06270">
    <property type="entry name" value="PBP1_GalS-like"/>
    <property type="match status" value="1"/>
</dbReference>
<accession>A0A3D8MCH8</accession>
<dbReference type="PROSITE" id="PS50932">
    <property type="entry name" value="HTH_LACI_2"/>
    <property type="match status" value="1"/>
</dbReference>
<dbReference type="Pfam" id="PF00356">
    <property type="entry name" value="LacI"/>
    <property type="match status" value="1"/>
</dbReference>
<dbReference type="CDD" id="cd01392">
    <property type="entry name" value="HTH_LacI"/>
    <property type="match status" value="1"/>
</dbReference>
<feature type="domain" description="HTH lacI-type" evidence="4">
    <location>
        <begin position="2"/>
        <end position="56"/>
    </location>
</feature>
<sequence length="332" mass="36032">MPTIKDIAKAAGVSPASVSRVINNGPKVGKTTREKIKRIIEEMGYSPNANAQAINAHSSASVGLVLANLIDPFYAALAHGIEQVAARRGAQIFLNSCDDTKESERRAIETLLEHRYQSIVVHSLFLEDEELIRLAKSVPGLVLINRYIEALADRCVWFDDEMGGRLMAQHLVKMGHREIAVIAGESGFSSASQRIPAAIKELNRLGVIVHPEVVEVAPANYEGGQVAMQNLLASKKPFTALITYNDPMAIGAIAMLNAQGLAVPGDVSVIGYDNLMLANCIEPKLTTIHHQIGEMAVVATEMALSKIVMPPAIEKRHFKPHLVERDSVVLRA</sequence>
<keyword evidence="1" id="KW-0805">Transcription regulation</keyword>
<evidence type="ECO:0000313" key="5">
    <source>
        <dbReference type="EMBL" id="RDV27995.1"/>
    </source>
</evidence>
<keyword evidence="3" id="KW-0804">Transcription</keyword>
<dbReference type="AlphaFoldDB" id="A0A3D8MCH8"/>
<evidence type="ECO:0000256" key="1">
    <source>
        <dbReference type="ARBA" id="ARBA00023015"/>
    </source>
</evidence>
<dbReference type="Pfam" id="PF13377">
    <property type="entry name" value="Peripla_BP_3"/>
    <property type="match status" value="1"/>
</dbReference>
<dbReference type="GO" id="GO:0000976">
    <property type="term" value="F:transcription cis-regulatory region binding"/>
    <property type="evidence" value="ECO:0007669"/>
    <property type="project" value="TreeGrafter"/>
</dbReference>
<dbReference type="InterPro" id="IPR046335">
    <property type="entry name" value="LacI/GalR-like_sensor"/>
</dbReference>
<dbReference type="PRINTS" id="PR00036">
    <property type="entry name" value="HTHLACI"/>
</dbReference>
<dbReference type="InterPro" id="IPR028082">
    <property type="entry name" value="Peripla_BP_I"/>
</dbReference>
<dbReference type="PROSITE" id="PS00356">
    <property type="entry name" value="HTH_LACI_1"/>
    <property type="match status" value="1"/>
</dbReference>
<evidence type="ECO:0000313" key="6">
    <source>
        <dbReference type="Proteomes" id="UP000256561"/>
    </source>
</evidence>
<dbReference type="SUPFAM" id="SSF47413">
    <property type="entry name" value="lambda repressor-like DNA-binding domains"/>
    <property type="match status" value="1"/>
</dbReference>
<dbReference type="PANTHER" id="PTHR30146">
    <property type="entry name" value="LACI-RELATED TRANSCRIPTIONAL REPRESSOR"/>
    <property type="match status" value="1"/>
</dbReference>
<dbReference type="Proteomes" id="UP000256561">
    <property type="component" value="Unassembled WGS sequence"/>
</dbReference>
<keyword evidence="6" id="KW-1185">Reference proteome</keyword>
<dbReference type="SMART" id="SM00354">
    <property type="entry name" value="HTH_LACI"/>
    <property type="match status" value="1"/>
</dbReference>
<dbReference type="PANTHER" id="PTHR30146:SF109">
    <property type="entry name" value="HTH-TYPE TRANSCRIPTIONAL REGULATOR GALS"/>
    <property type="match status" value="1"/>
</dbReference>
<dbReference type="InterPro" id="IPR010982">
    <property type="entry name" value="Lambda_DNA-bd_dom_sf"/>
</dbReference>
<organism evidence="5 6">
    <name type="scientific">Alteromonas aestuariivivens</name>
    <dbReference type="NCBI Taxonomy" id="1938339"/>
    <lineage>
        <taxon>Bacteria</taxon>
        <taxon>Pseudomonadati</taxon>
        <taxon>Pseudomonadota</taxon>
        <taxon>Gammaproteobacteria</taxon>
        <taxon>Alteromonadales</taxon>
        <taxon>Alteromonadaceae</taxon>
        <taxon>Alteromonas/Salinimonas group</taxon>
        <taxon>Alteromonas</taxon>
    </lineage>
</organism>
<comment type="caution">
    <text evidence="5">The sequence shown here is derived from an EMBL/GenBank/DDBJ whole genome shotgun (WGS) entry which is preliminary data.</text>
</comment>
<gene>
    <name evidence="5" type="ORF">DXV75_03230</name>
</gene>
<dbReference type="Gene3D" id="1.10.260.40">
    <property type="entry name" value="lambda repressor-like DNA-binding domains"/>
    <property type="match status" value="1"/>
</dbReference>
<reference evidence="6" key="1">
    <citation type="submission" date="2018-08" db="EMBL/GenBank/DDBJ databases">
        <authorList>
            <person name="Zhang J."/>
            <person name="Du Z.-J."/>
        </authorList>
    </citation>
    <scope>NUCLEOTIDE SEQUENCE [LARGE SCALE GENOMIC DNA]</scope>
    <source>
        <strain evidence="6">KCTC 52655</strain>
    </source>
</reference>
<name>A0A3D8MCH8_9ALTE</name>
<dbReference type="SUPFAM" id="SSF53822">
    <property type="entry name" value="Periplasmic binding protein-like I"/>
    <property type="match status" value="1"/>
</dbReference>
<evidence type="ECO:0000256" key="3">
    <source>
        <dbReference type="ARBA" id="ARBA00023163"/>
    </source>
</evidence>
<evidence type="ECO:0000259" key="4">
    <source>
        <dbReference type="PROSITE" id="PS50932"/>
    </source>
</evidence>
<proteinExistence type="predicted"/>
<evidence type="ECO:0000256" key="2">
    <source>
        <dbReference type="ARBA" id="ARBA00023125"/>
    </source>
</evidence>
<dbReference type="EMBL" id="QRHA01000002">
    <property type="protein sequence ID" value="RDV27995.1"/>
    <property type="molecule type" value="Genomic_DNA"/>
</dbReference>
<dbReference type="RefSeq" id="WP_115591895.1">
    <property type="nucleotide sequence ID" value="NZ_QRHA01000002.1"/>
</dbReference>
<protein>
    <submittedName>
        <fullName evidence="5">LacI family transcriptional regulator</fullName>
    </submittedName>
</protein>
<dbReference type="Gene3D" id="3.40.50.2300">
    <property type="match status" value="2"/>
</dbReference>
<dbReference type="GO" id="GO:0003700">
    <property type="term" value="F:DNA-binding transcription factor activity"/>
    <property type="evidence" value="ECO:0007669"/>
    <property type="project" value="TreeGrafter"/>
</dbReference>
<dbReference type="OrthoDB" id="9798934at2"/>